<keyword evidence="4" id="KW-1185">Reference proteome</keyword>
<dbReference type="InterPro" id="IPR052631">
    <property type="entry name" value="Paired_homeobox_Bicoid"/>
</dbReference>
<evidence type="ECO:0000313" key="4">
    <source>
        <dbReference type="Proteomes" id="UP000694560"/>
    </source>
</evidence>
<feature type="region of interest" description="Disordered" evidence="1">
    <location>
        <begin position="1"/>
        <end position="48"/>
    </location>
</feature>
<dbReference type="Gene3D" id="1.10.10.60">
    <property type="entry name" value="Homeodomain-like"/>
    <property type="match status" value="1"/>
</dbReference>
<proteinExistence type="predicted"/>
<dbReference type="InterPro" id="IPR009057">
    <property type="entry name" value="Homeodomain-like_sf"/>
</dbReference>
<evidence type="ECO:0008006" key="5">
    <source>
        <dbReference type="Google" id="ProtNLM"/>
    </source>
</evidence>
<evidence type="ECO:0000313" key="3">
    <source>
        <dbReference type="Ensembl" id="ENSMCSP00000014717.1"/>
    </source>
</evidence>
<reference evidence="3" key="2">
    <citation type="submission" date="2025-09" db="UniProtKB">
        <authorList>
            <consortium name="Ensembl"/>
        </authorList>
    </citation>
    <scope>IDENTIFICATION</scope>
</reference>
<keyword evidence="2" id="KW-0812">Transmembrane</keyword>
<dbReference type="SUPFAM" id="SSF46689">
    <property type="entry name" value="Homeodomain-like"/>
    <property type="match status" value="1"/>
</dbReference>
<feature type="region of interest" description="Disordered" evidence="1">
    <location>
        <begin position="234"/>
        <end position="256"/>
    </location>
</feature>
<dbReference type="OrthoDB" id="6159439at2759"/>
<dbReference type="InterPro" id="IPR001356">
    <property type="entry name" value="HD"/>
</dbReference>
<keyword evidence="2" id="KW-0472">Membrane</keyword>
<protein>
    <recommendedName>
        <fullName evidence="5">Homeobox domain-containing protein</fullName>
    </recommendedName>
</protein>
<accession>A0A8C5TYD5</accession>
<dbReference type="AlphaFoldDB" id="A0A8C5TYD5"/>
<keyword evidence="2" id="KW-1133">Transmembrane helix</keyword>
<dbReference type="GO" id="GO:1990837">
    <property type="term" value="F:sequence-specific double-stranded DNA binding"/>
    <property type="evidence" value="ECO:0007669"/>
    <property type="project" value="TreeGrafter"/>
</dbReference>
<reference evidence="3" key="1">
    <citation type="submission" date="2025-08" db="UniProtKB">
        <authorList>
            <consortium name="Ensembl"/>
        </authorList>
    </citation>
    <scope>IDENTIFICATION</scope>
</reference>
<dbReference type="Ensembl" id="ENSMCST00000015092.1">
    <property type="protein sequence ID" value="ENSMCSP00000014717.1"/>
    <property type="gene ID" value="ENSMCSG00000010390.1"/>
</dbReference>
<dbReference type="GO" id="GO:0000981">
    <property type="term" value="F:DNA-binding transcription factor activity, RNA polymerase II-specific"/>
    <property type="evidence" value="ECO:0007669"/>
    <property type="project" value="TreeGrafter"/>
</dbReference>
<dbReference type="Proteomes" id="UP000694560">
    <property type="component" value="Unplaced"/>
</dbReference>
<feature type="compositionally biased region" description="Basic and acidic residues" evidence="1">
    <location>
        <begin position="247"/>
        <end position="256"/>
    </location>
</feature>
<dbReference type="CDD" id="cd00086">
    <property type="entry name" value="homeodomain"/>
    <property type="match status" value="1"/>
</dbReference>
<organism evidence="3 4">
    <name type="scientific">Malurus cyaneus samueli</name>
    <dbReference type="NCBI Taxonomy" id="2593467"/>
    <lineage>
        <taxon>Eukaryota</taxon>
        <taxon>Metazoa</taxon>
        <taxon>Chordata</taxon>
        <taxon>Craniata</taxon>
        <taxon>Vertebrata</taxon>
        <taxon>Euteleostomi</taxon>
        <taxon>Archelosauria</taxon>
        <taxon>Archosauria</taxon>
        <taxon>Dinosauria</taxon>
        <taxon>Saurischia</taxon>
        <taxon>Theropoda</taxon>
        <taxon>Coelurosauria</taxon>
        <taxon>Aves</taxon>
        <taxon>Neognathae</taxon>
        <taxon>Neoaves</taxon>
        <taxon>Telluraves</taxon>
        <taxon>Australaves</taxon>
        <taxon>Passeriformes</taxon>
        <taxon>Meliphagoidea</taxon>
        <taxon>Maluridae</taxon>
        <taxon>Malurus</taxon>
    </lineage>
</organism>
<dbReference type="PANTHER" id="PTHR46255:SF1">
    <property type="entry name" value="SHORT STATURE HOMEOBOX PROTEIN 2"/>
    <property type="match status" value="1"/>
</dbReference>
<dbReference type="GO" id="GO:0005634">
    <property type="term" value="C:nucleus"/>
    <property type="evidence" value="ECO:0007669"/>
    <property type="project" value="TreeGrafter"/>
</dbReference>
<feature type="compositionally biased region" description="Basic and acidic residues" evidence="1">
    <location>
        <begin position="19"/>
        <end position="39"/>
    </location>
</feature>
<evidence type="ECO:0000256" key="2">
    <source>
        <dbReference type="SAM" id="Phobius"/>
    </source>
</evidence>
<sequence>AGRGGARCGPGSPRQRLRSRPELKERKEDAKAMEDEGRRKSSRGGAANFTLEQLNELESFSTRPIPTVMGGAEPALGLSEARVQVWFQNVAAQWVLIGAATQFEACRVAPYVNVGARWRMPFQQASARSDSAVPTSHRLHPHLAHAPYMMFPAPPFGLPLATLAESASAASVVAAAPRLGRPPAGIFSRRPRVSQESSRRPGRVTALFNFFFFFLLFFSFFFFLASRKKGKEKREKGFFKRKKGTRERRTDGRYNI</sequence>
<dbReference type="PANTHER" id="PTHR46255">
    <property type="entry name" value="SHORT STATURE HOMEOBOX"/>
    <property type="match status" value="1"/>
</dbReference>
<evidence type="ECO:0000256" key="1">
    <source>
        <dbReference type="SAM" id="MobiDB-lite"/>
    </source>
</evidence>
<feature type="transmembrane region" description="Helical" evidence="2">
    <location>
        <begin position="206"/>
        <end position="226"/>
    </location>
</feature>
<name>A0A8C5TYD5_9PASS</name>